<feature type="transmembrane region" description="Helical" evidence="1">
    <location>
        <begin position="303"/>
        <end position="322"/>
    </location>
</feature>
<feature type="transmembrane region" description="Helical" evidence="1">
    <location>
        <begin position="38"/>
        <end position="57"/>
    </location>
</feature>
<keyword evidence="4" id="KW-1185">Reference proteome</keyword>
<dbReference type="CDD" id="cd07341">
    <property type="entry name" value="M56_BlaR1_MecR1_like"/>
    <property type="match status" value="1"/>
</dbReference>
<dbReference type="EMBL" id="JANPWE010000007">
    <property type="protein sequence ID" value="MCR6546395.1"/>
    <property type="molecule type" value="Genomic_DNA"/>
</dbReference>
<organism evidence="3 4">
    <name type="scientific">Dehalobacterium formicoaceticum</name>
    <dbReference type="NCBI Taxonomy" id="51515"/>
    <lineage>
        <taxon>Bacteria</taxon>
        <taxon>Bacillati</taxon>
        <taxon>Bacillota</taxon>
        <taxon>Clostridia</taxon>
        <taxon>Eubacteriales</taxon>
        <taxon>Peptococcaceae</taxon>
        <taxon>Dehalobacterium</taxon>
    </lineage>
</organism>
<sequence length="763" mass="85978">MSTLSGLFTTILNMSITASYVAVIIILVRLLLRKAPKFFSYALWAVLLIRLICPLSFTSDFSFLGLLNIDSRSNSGVLEYVSKDIGFMPEPTIQSGTGSMDSIDSAVNSSLPQAAPIASVNPMQIWMEVLSLIWLAGIVVLLLYSVISYIKIKRQLLTATLVKGNIYESDRIGTAFVCGFIHPKIYVPVGVGDADLSYILEHERTHIQRKDYLIKPLAFFALILHWFNPLMWLSFALMSRDMEMSCDERVLQKMNQDAKGGYSLSLLSLSLKRSGLFTANPLAFGESHVKARIKNVINYKKPVFWVMIASVVVLIGAGITLLSNPQPRYANLTLENIESMTLTSGLDDRKNTVSIDPADWVEIINMINTAKRSNIAEEYQPSYGELYPIINTLTVSANEQGAAKTYSLMIYNHKDWDVFHGEYEYKLALNCSLENGKTELWGLPYAEGYRLMEWINGIRDSKQNNDINNGGASDMDSDMDSDTTDIAKLVEDNISIIMSSPKTSSNPQDYINAHQNEYENFFKYGGEDALQYMLTQFEAGNAEGLRGQIMMRVCKELLGARNNVTDESLSPQEWYSALSIRQEILLPNYEYDGQDRIEKLVYDTEIERDSASNKRGGFIIVAPKIFASYEEEDLLKVFVTTYSARYKLFGNTLSQEGGSIIPAAITYRKDNSGRYILEKYQQAGDGSEFDPSIREYCTMPVSGREIKGLADKIFKHYTNYGDIRTLLYDNLFKHLKKNRIKDATLANSQGEVEFSMSNPKYKP</sequence>
<dbReference type="InterPro" id="IPR008756">
    <property type="entry name" value="Peptidase_M56"/>
</dbReference>
<accession>A0ABT1Y684</accession>
<keyword evidence="1" id="KW-1133">Transmembrane helix</keyword>
<reference evidence="3 4" key="1">
    <citation type="submission" date="2022-08" db="EMBL/GenBank/DDBJ databases">
        <title>Proteogenomics of the novel Dehalobacterium formicoaceticum strain EZ94 highlights a key role of methyltransferases during anaerobic dichloromethane degradation.</title>
        <authorList>
            <person name="Wasmund K."/>
        </authorList>
    </citation>
    <scope>NUCLEOTIDE SEQUENCE [LARGE SCALE GENOMIC DNA]</scope>
    <source>
        <strain evidence="3 4">EZ94</strain>
    </source>
</reference>
<dbReference type="PANTHER" id="PTHR34978">
    <property type="entry name" value="POSSIBLE SENSOR-TRANSDUCER PROTEIN BLAR"/>
    <property type="match status" value="1"/>
</dbReference>
<evidence type="ECO:0000259" key="2">
    <source>
        <dbReference type="Pfam" id="PF05569"/>
    </source>
</evidence>
<dbReference type="PANTHER" id="PTHR34978:SF3">
    <property type="entry name" value="SLR0241 PROTEIN"/>
    <property type="match status" value="1"/>
</dbReference>
<name>A0ABT1Y684_9FIRM</name>
<feature type="transmembrane region" description="Helical" evidence="1">
    <location>
        <begin position="6"/>
        <end position="31"/>
    </location>
</feature>
<gene>
    <name evidence="3" type="ORF">NVS47_12890</name>
</gene>
<feature type="domain" description="Peptidase M56" evidence="2">
    <location>
        <begin position="10"/>
        <end position="295"/>
    </location>
</feature>
<dbReference type="Proteomes" id="UP001524944">
    <property type="component" value="Unassembled WGS sequence"/>
</dbReference>
<dbReference type="RefSeq" id="WP_242965105.1">
    <property type="nucleotide sequence ID" value="NZ_CP022121.1"/>
</dbReference>
<dbReference type="InterPro" id="IPR052173">
    <property type="entry name" value="Beta-lactam_resp_regulator"/>
</dbReference>
<feature type="transmembrane region" description="Helical" evidence="1">
    <location>
        <begin position="212"/>
        <end position="235"/>
    </location>
</feature>
<protein>
    <submittedName>
        <fullName evidence="3">M56 family metallopeptidase</fullName>
    </submittedName>
</protein>
<keyword evidence="1" id="KW-0812">Transmembrane</keyword>
<dbReference type="Pfam" id="PF05569">
    <property type="entry name" value="Peptidase_M56"/>
    <property type="match status" value="1"/>
</dbReference>
<proteinExistence type="predicted"/>
<evidence type="ECO:0000256" key="1">
    <source>
        <dbReference type="SAM" id="Phobius"/>
    </source>
</evidence>
<comment type="caution">
    <text evidence="3">The sequence shown here is derived from an EMBL/GenBank/DDBJ whole genome shotgun (WGS) entry which is preliminary data.</text>
</comment>
<evidence type="ECO:0000313" key="3">
    <source>
        <dbReference type="EMBL" id="MCR6546395.1"/>
    </source>
</evidence>
<keyword evidence="1" id="KW-0472">Membrane</keyword>
<evidence type="ECO:0000313" key="4">
    <source>
        <dbReference type="Proteomes" id="UP001524944"/>
    </source>
</evidence>
<feature type="transmembrane region" description="Helical" evidence="1">
    <location>
        <begin position="125"/>
        <end position="147"/>
    </location>
</feature>